<feature type="signal peptide" evidence="1">
    <location>
        <begin position="1"/>
        <end position="21"/>
    </location>
</feature>
<evidence type="ECO:0000313" key="3">
    <source>
        <dbReference type="EMBL" id="KAK4444635.1"/>
    </source>
</evidence>
<dbReference type="InterPro" id="IPR050309">
    <property type="entry name" value="Type-B_Carboxylest/Lipase"/>
</dbReference>
<protein>
    <submittedName>
        <fullName evidence="3">Esterase and lipase</fullName>
    </submittedName>
</protein>
<name>A0AAV9GBE8_9PEZI</name>
<reference evidence="3" key="1">
    <citation type="journal article" date="2023" name="Mol. Phylogenet. Evol.">
        <title>Genome-scale phylogeny and comparative genomics of the fungal order Sordariales.</title>
        <authorList>
            <person name="Hensen N."/>
            <person name="Bonometti L."/>
            <person name="Westerberg I."/>
            <person name="Brannstrom I.O."/>
            <person name="Guillou S."/>
            <person name="Cros-Aarteil S."/>
            <person name="Calhoun S."/>
            <person name="Haridas S."/>
            <person name="Kuo A."/>
            <person name="Mondo S."/>
            <person name="Pangilinan J."/>
            <person name="Riley R."/>
            <person name="LaButti K."/>
            <person name="Andreopoulos B."/>
            <person name="Lipzen A."/>
            <person name="Chen C."/>
            <person name="Yan M."/>
            <person name="Daum C."/>
            <person name="Ng V."/>
            <person name="Clum A."/>
            <person name="Steindorff A."/>
            <person name="Ohm R.A."/>
            <person name="Martin F."/>
            <person name="Silar P."/>
            <person name="Natvig D.O."/>
            <person name="Lalanne C."/>
            <person name="Gautier V."/>
            <person name="Ament-Velasquez S.L."/>
            <person name="Kruys A."/>
            <person name="Hutchinson M.I."/>
            <person name="Powell A.J."/>
            <person name="Barry K."/>
            <person name="Miller A.N."/>
            <person name="Grigoriev I.V."/>
            <person name="Debuchy R."/>
            <person name="Gladieux P."/>
            <person name="Hiltunen Thoren M."/>
            <person name="Johannesson H."/>
        </authorList>
    </citation>
    <scope>NUCLEOTIDE SEQUENCE</scope>
    <source>
        <strain evidence="3">PSN243</strain>
    </source>
</reference>
<proteinExistence type="predicted"/>
<dbReference type="PANTHER" id="PTHR11559">
    <property type="entry name" value="CARBOXYLESTERASE"/>
    <property type="match status" value="1"/>
</dbReference>
<dbReference type="Gene3D" id="3.40.50.1820">
    <property type="entry name" value="alpha/beta hydrolase"/>
    <property type="match status" value="1"/>
</dbReference>
<keyword evidence="1" id="KW-0732">Signal</keyword>
<dbReference type="InterPro" id="IPR019819">
    <property type="entry name" value="Carboxylesterase_B_CS"/>
</dbReference>
<dbReference type="InterPro" id="IPR002018">
    <property type="entry name" value="CarbesteraseB"/>
</dbReference>
<gene>
    <name evidence="3" type="ORF">QBC34DRAFT_180517</name>
</gene>
<dbReference type="EMBL" id="MU865974">
    <property type="protein sequence ID" value="KAK4444635.1"/>
    <property type="molecule type" value="Genomic_DNA"/>
</dbReference>
<keyword evidence="4" id="KW-1185">Reference proteome</keyword>
<dbReference type="PROSITE" id="PS00941">
    <property type="entry name" value="CARBOXYLESTERASE_B_2"/>
    <property type="match status" value="1"/>
</dbReference>
<dbReference type="InterPro" id="IPR029058">
    <property type="entry name" value="AB_hydrolase_fold"/>
</dbReference>
<organism evidence="3 4">
    <name type="scientific">Podospora aff. communis PSN243</name>
    <dbReference type="NCBI Taxonomy" id="3040156"/>
    <lineage>
        <taxon>Eukaryota</taxon>
        <taxon>Fungi</taxon>
        <taxon>Dikarya</taxon>
        <taxon>Ascomycota</taxon>
        <taxon>Pezizomycotina</taxon>
        <taxon>Sordariomycetes</taxon>
        <taxon>Sordariomycetidae</taxon>
        <taxon>Sordariales</taxon>
        <taxon>Podosporaceae</taxon>
        <taxon>Podospora</taxon>
    </lineage>
</organism>
<reference evidence="3" key="2">
    <citation type="submission" date="2023-05" db="EMBL/GenBank/DDBJ databases">
        <authorList>
            <consortium name="Lawrence Berkeley National Laboratory"/>
            <person name="Steindorff A."/>
            <person name="Hensen N."/>
            <person name="Bonometti L."/>
            <person name="Westerberg I."/>
            <person name="Brannstrom I.O."/>
            <person name="Guillou S."/>
            <person name="Cros-Aarteil S."/>
            <person name="Calhoun S."/>
            <person name="Haridas S."/>
            <person name="Kuo A."/>
            <person name="Mondo S."/>
            <person name="Pangilinan J."/>
            <person name="Riley R."/>
            <person name="Labutti K."/>
            <person name="Andreopoulos B."/>
            <person name="Lipzen A."/>
            <person name="Chen C."/>
            <person name="Yanf M."/>
            <person name="Daum C."/>
            <person name="Ng V."/>
            <person name="Clum A."/>
            <person name="Ohm R."/>
            <person name="Martin F."/>
            <person name="Silar P."/>
            <person name="Natvig D."/>
            <person name="Lalanne C."/>
            <person name="Gautier V."/>
            <person name="Ament-Velasquez S.L."/>
            <person name="Kruys A."/>
            <person name="Hutchinson M.I."/>
            <person name="Powell A.J."/>
            <person name="Barry K."/>
            <person name="Miller A.N."/>
            <person name="Grigoriev I.V."/>
            <person name="Debuchy R."/>
            <person name="Gladieux P."/>
            <person name="Thoren M.H."/>
            <person name="Johannesson H."/>
        </authorList>
    </citation>
    <scope>NUCLEOTIDE SEQUENCE</scope>
    <source>
        <strain evidence="3">PSN243</strain>
    </source>
</reference>
<evidence type="ECO:0000313" key="4">
    <source>
        <dbReference type="Proteomes" id="UP001321760"/>
    </source>
</evidence>
<accession>A0AAV9GBE8</accession>
<comment type="caution">
    <text evidence="3">The sequence shown here is derived from an EMBL/GenBank/DDBJ whole genome shotgun (WGS) entry which is preliminary data.</text>
</comment>
<dbReference type="Pfam" id="PF00135">
    <property type="entry name" value="COesterase"/>
    <property type="match status" value="1"/>
</dbReference>
<dbReference type="Proteomes" id="UP001321760">
    <property type="component" value="Unassembled WGS sequence"/>
</dbReference>
<sequence>MSSPTWLCFLLFTGLCSLAFGSPLPLGISYQKQSTLPVLTLPYGSYRAASYRAASDIYVFRNIRFAAPPVGDLRWAKPAPPQPNSTLHDGSYGPKCIQSAVSGLNLVGPGNTSPVGAAINQFLGGIPVPLFQGGDEDCLFLDVYVPGKAIKNPKLKLPVLVWIYGGAYMFGSKDTLQPHLPFYDGSGMMEKANNNMIFVAMNYRLGAYGWLAGTTMEAEATPNAGLWDQRAAFKWVRDYIHLLGGDPKKVTAMGESAGAGSIIHHLVGNGGQLDPLFSKAIAQSPAFQPLWDRNGVVQDVFDKFASLAGCQGKGVACLRGADAATLARANKQLIAQQAPGTMAVGPTPDGFLIRQLPLLELHTGNYWKGIESMILSHTADESSLFVNGVVQTDADFSALLDTAFPNYTRTEGVNAKIEAFYPPVSSKKSKYTTQTARVTAFLRESCFTCNVRYLTEGLGESKVWAMQYSVFPGWHGSDLLATFFSTSFTADTASFFDDLAALMVPALAPFVAGISGALQSYFASYVITGDPNTNRAVLNLPPSVHWDHPSAASEAMQRVVNVGDWGFGTIADTQNQKTPCNFWRDWSAAVTALGGYSPPGALVSQGLIAVNGNASRNYRGGNTAA</sequence>
<feature type="chain" id="PRO_5043642372" evidence="1">
    <location>
        <begin position="22"/>
        <end position="625"/>
    </location>
</feature>
<evidence type="ECO:0000259" key="2">
    <source>
        <dbReference type="Pfam" id="PF00135"/>
    </source>
</evidence>
<dbReference type="SUPFAM" id="SSF53474">
    <property type="entry name" value="alpha/beta-Hydrolases"/>
    <property type="match status" value="1"/>
</dbReference>
<evidence type="ECO:0000256" key="1">
    <source>
        <dbReference type="SAM" id="SignalP"/>
    </source>
</evidence>
<feature type="domain" description="Carboxylesterase type B" evidence="2">
    <location>
        <begin position="39"/>
        <end position="549"/>
    </location>
</feature>
<dbReference type="AlphaFoldDB" id="A0AAV9GBE8"/>